<dbReference type="Proteomes" id="UP000516173">
    <property type="component" value="Chromosome"/>
</dbReference>
<dbReference type="EMBL" id="AP023396">
    <property type="protein sequence ID" value="BCK53819.1"/>
    <property type="molecule type" value="Genomic_DNA"/>
</dbReference>
<reference evidence="1 2" key="1">
    <citation type="submission" date="2020-08" db="EMBL/GenBank/DDBJ databases">
        <title>Genome Sequencing of Nocardia wallacei strain FMUON74 and assembly.</title>
        <authorList>
            <person name="Toyokawa M."/>
            <person name="Uesaka K."/>
        </authorList>
    </citation>
    <scope>NUCLEOTIDE SEQUENCE [LARGE SCALE GENOMIC DNA]</scope>
    <source>
        <strain evidence="1 2">FMUON74</strain>
    </source>
</reference>
<sequence length="295" mass="31509">MAQHKLFCVPGTWEAVTAAEEFGRIEPRTEIGMLTGVTDLLDRRVFEVVYLNYSIALGPLAGGGDALLDVLGQPSYRAARDMGVTELVRLIREHRGGFGILGYGQGGAVASLVGRELVSGGLRDRLPQCHWLHTFASPHRGAGHTFPLGNQLAGQGISGDPCTDTGPIDWFDYCLPGDLYGDAGLADTYLARAYGLAIDRPLVDPFAMIAGCSDSLLRGRLRDVVAGLGEDPAVVVGKAGITAATLATFLQHYPHDKYAVREILPGTTALRHSANHLNFWGPRVDADHPTAVARA</sequence>
<name>A0A7G1KIJ7_9NOCA</name>
<dbReference type="RefSeq" id="WP_187687289.1">
    <property type="nucleotide sequence ID" value="NZ_AP023396.1"/>
</dbReference>
<gene>
    <name evidence="1" type="ORF">NWFMUON74_15910</name>
</gene>
<dbReference type="AlphaFoldDB" id="A0A7G1KIJ7"/>
<dbReference type="SUPFAM" id="SSF53474">
    <property type="entry name" value="alpha/beta-Hydrolases"/>
    <property type="match status" value="1"/>
</dbReference>
<protein>
    <recommendedName>
        <fullName evidence="3">PE-PPE domain-containing protein</fullName>
    </recommendedName>
</protein>
<evidence type="ECO:0008006" key="3">
    <source>
        <dbReference type="Google" id="ProtNLM"/>
    </source>
</evidence>
<dbReference type="KEGG" id="nwl:NWFMUON74_15910"/>
<evidence type="ECO:0000313" key="2">
    <source>
        <dbReference type="Proteomes" id="UP000516173"/>
    </source>
</evidence>
<evidence type="ECO:0000313" key="1">
    <source>
        <dbReference type="EMBL" id="BCK53819.1"/>
    </source>
</evidence>
<dbReference type="Gene3D" id="3.40.50.1820">
    <property type="entry name" value="alpha/beta hydrolase"/>
    <property type="match status" value="1"/>
</dbReference>
<keyword evidence="2" id="KW-1185">Reference proteome</keyword>
<accession>A0A7G1KIJ7</accession>
<proteinExistence type="predicted"/>
<organism evidence="1 2">
    <name type="scientific">Nocardia wallacei</name>
    <dbReference type="NCBI Taxonomy" id="480035"/>
    <lineage>
        <taxon>Bacteria</taxon>
        <taxon>Bacillati</taxon>
        <taxon>Actinomycetota</taxon>
        <taxon>Actinomycetes</taxon>
        <taxon>Mycobacteriales</taxon>
        <taxon>Nocardiaceae</taxon>
        <taxon>Nocardia</taxon>
    </lineage>
</organism>
<dbReference type="InterPro" id="IPR029058">
    <property type="entry name" value="AB_hydrolase_fold"/>
</dbReference>
<dbReference type="GeneID" id="80346181"/>